<dbReference type="EMBL" id="BANU01000006">
    <property type="protein sequence ID" value="GAC59861.1"/>
    <property type="molecule type" value="Genomic_DNA"/>
</dbReference>
<accession>L7LGJ4</accession>
<reference evidence="2 3" key="1">
    <citation type="submission" date="2012-12" db="EMBL/GenBank/DDBJ databases">
        <title>Whole genome shotgun sequence of Gordonia sihwensis NBRC 108236.</title>
        <authorList>
            <person name="Yoshida I."/>
            <person name="Hosoyama A."/>
            <person name="Tsuchikane K."/>
            <person name="Ando Y."/>
            <person name="Baba S."/>
            <person name="Ohji S."/>
            <person name="Hamada M."/>
            <person name="Tamura T."/>
            <person name="Yamazoe A."/>
            <person name="Yamazaki S."/>
            <person name="Fujita N."/>
        </authorList>
    </citation>
    <scope>NUCLEOTIDE SEQUENCE [LARGE SCALE GENOMIC DNA]</scope>
    <source>
        <strain evidence="2 3">NBRC 108236</strain>
    </source>
</reference>
<evidence type="ECO:0008006" key="4">
    <source>
        <dbReference type="Google" id="ProtNLM"/>
    </source>
</evidence>
<organism evidence="2 3">
    <name type="scientific">Gordonia sihwensis NBRC 108236</name>
    <dbReference type="NCBI Taxonomy" id="1223544"/>
    <lineage>
        <taxon>Bacteria</taxon>
        <taxon>Bacillati</taxon>
        <taxon>Actinomycetota</taxon>
        <taxon>Actinomycetes</taxon>
        <taxon>Mycobacteriales</taxon>
        <taxon>Gordoniaceae</taxon>
        <taxon>Gordonia</taxon>
    </lineage>
</organism>
<gene>
    <name evidence="2" type="ORF">GSI01S_06_00160</name>
</gene>
<keyword evidence="1" id="KW-0732">Signal</keyword>
<evidence type="ECO:0000256" key="1">
    <source>
        <dbReference type="SAM" id="SignalP"/>
    </source>
</evidence>
<evidence type="ECO:0000313" key="2">
    <source>
        <dbReference type="EMBL" id="GAC59861.1"/>
    </source>
</evidence>
<dbReference type="Proteomes" id="UP000035083">
    <property type="component" value="Unassembled WGS sequence"/>
</dbReference>
<dbReference type="RefSeq" id="WP_006895150.1">
    <property type="nucleotide sequence ID" value="NZ_BANU01000006.1"/>
</dbReference>
<feature type="chain" id="PRO_5039417868" description="Secreted protein" evidence="1">
    <location>
        <begin position="22"/>
        <end position="143"/>
    </location>
</feature>
<comment type="caution">
    <text evidence="2">The sequence shown here is derived from an EMBL/GenBank/DDBJ whole genome shotgun (WGS) entry which is preliminary data.</text>
</comment>
<sequence>MRKLIATLAVGIAAIAGVTMAPSAPAEARTAPAQAIAVSGNRFWVKTGQCSGTIRVNLYTDARRPGTVTVKLTPSRFTRQCTVRPWFGWGMMGVDQIRIPVTSGPRGGKSVTRTYRTGPGVMVVAAGHRASLSAVQFYTYVPF</sequence>
<protein>
    <recommendedName>
        <fullName evidence="4">Secreted protein</fullName>
    </recommendedName>
</protein>
<name>L7LGJ4_9ACTN</name>
<dbReference type="AlphaFoldDB" id="L7LGJ4"/>
<proteinExistence type="predicted"/>
<keyword evidence="3" id="KW-1185">Reference proteome</keyword>
<evidence type="ECO:0000313" key="3">
    <source>
        <dbReference type="Proteomes" id="UP000035083"/>
    </source>
</evidence>
<feature type="signal peptide" evidence="1">
    <location>
        <begin position="1"/>
        <end position="21"/>
    </location>
</feature>